<name>A0A1M6SL46_9BACL</name>
<dbReference type="Gene3D" id="3.40.50.1820">
    <property type="entry name" value="alpha/beta hydrolase"/>
    <property type="match status" value="1"/>
</dbReference>
<organism evidence="2 3">
    <name type="scientific">Alicyclobacillus tolerans</name>
    <dbReference type="NCBI Taxonomy" id="90970"/>
    <lineage>
        <taxon>Bacteria</taxon>
        <taxon>Bacillati</taxon>
        <taxon>Bacillota</taxon>
        <taxon>Bacilli</taxon>
        <taxon>Bacillales</taxon>
        <taxon>Alicyclobacillaceae</taxon>
        <taxon>Alicyclobacillus</taxon>
    </lineage>
</organism>
<accession>A0A1M6SL46</accession>
<dbReference type="OrthoDB" id="2556147at2"/>
<dbReference type="GO" id="GO:0008236">
    <property type="term" value="F:serine-type peptidase activity"/>
    <property type="evidence" value="ECO:0007669"/>
    <property type="project" value="InterPro"/>
</dbReference>
<dbReference type="PANTHER" id="PTHR12277">
    <property type="entry name" value="ALPHA/BETA HYDROLASE DOMAIN-CONTAINING PROTEIN"/>
    <property type="match status" value="1"/>
</dbReference>
<dbReference type="InterPro" id="IPR001375">
    <property type="entry name" value="Peptidase_S9_cat"/>
</dbReference>
<sequence>MPLLKPITFISILVLMATIMTGCDVKSHPHLTPLPQSTSSQLINDSSIGPFAIHIHTQDGKNGQLASVGLVSLPTRSTSGLSVYQVFYWSQGQQVEAYLTLPSKPGDYPLLVLLHGGWEVPKPGMYHSPFSWPASNQYSNQIITIAPEYRGYVQSEGTLHGLLGDLDDTEAAIQWASHIPGYSIRGLYLFGESLGGGVALQYAAQHHVDGVVALSPYVGPDAMDNWSKKLDWRPDPAAEYATAYGPEYLHGKLSLRYEKRSPYDQALEIQAPVLFLQGQEDHHVIWQSVAAMALRMKKAGKDVKLLLYKYGHHGLQKKYRSVTHQAIEKWFEQHGLPGPWPTSSNIH</sequence>
<dbReference type="Proteomes" id="UP000184016">
    <property type="component" value="Unassembled WGS sequence"/>
</dbReference>
<dbReference type="InterPro" id="IPR029058">
    <property type="entry name" value="AB_hydrolase_fold"/>
</dbReference>
<reference evidence="3" key="1">
    <citation type="submission" date="2016-11" db="EMBL/GenBank/DDBJ databases">
        <authorList>
            <person name="Varghese N."/>
            <person name="Submissions S."/>
        </authorList>
    </citation>
    <scope>NUCLEOTIDE SEQUENCE [LARGE SCALE GENOMIC DNA]</scope>
    <source>
        <strain evidence="3">USBA-503</strain>
    </source>
</reference>
<gene>
    <name evidence="2" type="ORF">SAMN05443507_11413</name>
</gene>
<evidence type="ECO:0000259" key="1">
    <source>
        <dbReference type="Pfam" id="PF00326"/>
    </source>
</evidence>
<keyword evidence="3" id="KW-1185">Reference proteome</keyword>
<dbReference type="EMBL" id="FRAF01000014">
    <property type="protein sequence ID" value="SHK45319.1"/>
    <property type="molecule type" value="Genomic_DNA"/>
</dbReference>
<dbReference type="STRING" id="1830138.SAMN05443507_11413"/>
<protein>
    <submittedName>
        <fullName evidence="2">Prolyl oligopeptidase family protein</fullName>
    </submittedName>
</protein>
<dbReference type="SUPFAM" id="SSF53474">
    <property type="entry name" value="alpha/beta-Hydrolases"/>
    <property type="match status" value="1"/>
</dbReference>
<dbReference type="AlphaFoldDB" id="A0A1M6SL46"/>
<dbReference type="PANTHER" id="PTHR12277:SF81">
    <property type="entry name" value="PROTEIN ABHD13"/>
    <property type="match status" value="1"/>
</dbReference>
<dbReference type="PROSITE" id="PS51257">
    <property type="entry name" value="PROKAR_LIPOPROTEIN"/>
    <property type="match status" value="1"/>
</dbReference>
<evidence type="ECO:0000313" key="3">
    <source>
        <dbReference type="Proteomes" id="UP000184016"/>
    </source>
</evidence>
<feature type="domain" description="Peptidase S9 prolyl oligopeptidase catalytic" evidence="1">
    <location>
        <begin position="165"/>
        <end position="334"/>
    </location>
</feature>
<proteinExistence type="predicted"/>
<dbReference type="Pfam" id="PF00326">
    <property type="entry name" value="Peptidase_S9"/>
    <property type="match status" value="1"/>
</dbReference>
<evidence type="ECO:0000313" key="2">
    <source>
        <dbReference type="EMBL" id="SHK45319.1"/>
    </source>
</evidence>
<dbReference type="GO" id="GO:0006508">
    <property type="term" value="P:proteolysis"/>
    <property type="evidence" value="ECO:0007669"/>
    <property type="project" value="InterPro"/>
</dbReference>